<evidence type="ECO:0000313" key="1">
    <source>
        <dbReference type="EMBL" id="EBP6617648.1"/>
    </source>
</evidence>
<dbReference type="AlphaFoldDB" id="A0A3Y5SQP2"/>
<name>A0A3Y5SQP2_SALET</name>
<dbReference type="RefSeq" id="WP_023231744.1">
    <property type="nucleotide sequence ID" value="NZ_CP033350.2"/>
</dbReference>
<reference evidence="1" key="1">
    <citation type="submission" date="2018-07" db="EMBL/GenBank/DDBJ databases">
        <authorList>
            <consortium name="GenomeTrakr network: Whole genome sequencing for foodborne pathogen traceback"/>
        </authorList>
    </citation>
    <scope>NUCLEOTIDE SEQUENCE</scope>
    <source>
        <strain evidence="1">ADRDL-NGUA-38</strain>
    </source>
</reference>
<protein>
    <submittedName>
        <fullName evidence="1">Uncharacterized protein</fullName>
    </submittedName>
</protein>
<comment type="caution">
    <text evidence="1">The sequence shown here is derived from an EMBL/GenBank/DDBJ whole genome shotgun (WGS) entry which is preliminary data.</text>
</comment>
<organism evidence="1">
    <name type="scientific">Salmonella enterica I</name>
    <dbReference type="NCBI Taxonomy" id="59201"/>
    <lineage>
        <taxon>Bacteria</taxon>
        <taxon>Pseudomonadati</taxon>
        <taxon>Pseudomonadota</taxon>
        <taxon>Gammaproteobacteria</taxon>
        <taxon>Enterobacterales</taxon>
        <taxon>Enterobacteriaceae</taxon>
        <taxon>Salmonella</taxon>
    </lineage>
</organism>
<sequence length="195" mass="22613">MSYDYEKLENKKDEIISIVHEIFTENDKAAISLVDSFCRLTPPEKEKFVMEYITVNSSGRRGGKSRKLGNFVLNWRKLFNDLPDLVLTAAGVAAEPKLVFFAALSIWNKIWCHSSIELTPEHATVLYALWQGRDEYNKIKRDDAFAKSGIQFNFYGMQELVDISFDDIIDDLIKMRCIEVNDNIIWLREWVSGVY</sequence>
<accession>A0A3Y5SQP2</accession>
<proteinExistence type="predicted"/>
<dbReference type="EMBL" id="AAGMSH010000097">
    <property type="protein sequence ID" value="EBP6617648.1"/>
    <property type="molecule type" value="Genomic_DNA"/>
</dbReference>
<gene>
    <name evidence="1" type="ORF">AGQ41_22815</name>
</gene>